<dbReference type="GO" id="GO:0043093">
    <property type="term" value="P:FtsZ-dependent cytokinesis"/>
    <property type="evidence" value="ECO:0007669"/>
    <property type="project" value="UniProtKB-UniRule"/>
</dbReference>
<evidence type="ECO:0000313" key="19">
    <source>
        <dbReference type="EMBL" id="HIU37543.1"/>
    </source>
</evidence>
<name>A0A9D1LED0_9BURK</name>
<keyword evidence="4 16" id="KW-0132">Cell division</keyword>
<keyword evidence="15 16" id="KW-0961">Cell wall biogenesis/degradation</keyword>
<evidence type="ECO:0000256" key="16">
    <source>
        <dbReference type="HAMAP-Rule" id="MF_02080"/>
    </source>
</evidence>
<evidence type="ECO:0000256" key="10">
    <source>
        <dbReference type="ARBA" id="ARBA00022984"/>
    </source>
</evidence>
<keyword evidence="9 16" id="KW-0133">Cell shape</keyword>
<evidence type="ECO:0000256" key="5">
    <source>
        <dbReference type="ARBA" id="ARBA00022645"/>
    </source>
</evidence>
<proteinExistence type="inferred from homology"/>
<evidence type="ECO:0000256" key="13">
    <source>
        <dbReference type="ARBA" id="ARBA00023210"/>
    </source>
</evidence>
<dbReference type="GO" id="GO:0008658">
    <property type="term" value="F:penicillin binding"/>
    <property type="evidence" value="ECO:0007669"/>
    <property type="project" value="InterPro"/>
</dbReference>
<dbReference type="GO" id="GO:0009252">
    <property type="term" value="P:peptidoglycan biosynthetic process"/>
    <property type="evidence" value="ECO:0007669"/>
    <property type="project" value="UniProtKB-UniRule"/>
</dbReference>
<dbReference type="GO" id="GO:0005886">
    <property type="term" value="C:plasma membrane"/>
    <property type="evidence" value="ECO:0007669"/>
    <property type="project" value="UniProtKB-SubCell"/>
</dbReference>
<dbReference type="Proteomes" id="UP000824083">
    <property type="component" value="Unassembled WGS sequence"/>
</dbReference>
<evidence type="ECO:0000256" key="12">
    <source>
        <dbReference type="ARBA" id="ARBA00023136"/>
    </source>
</evidence>
<dbReference type="AlphaFoldDB" id="A0A9D1LED0"/>
<accession>A0A9D1LED0</accession>
<dbReference type="Gene3D" id="1.10.150.770">
    <property type="match status" value="1"/>
</dbReference>
<evidence type="ECO:0000256" key="9">
    <source>
        <dbReference type="ARBA" id="ARBA00022960"/>
    </source>
</evidence>
<keyword evidence="6 16" id="KW-0645">Protease</keyword>
<keyword evidence="12 16" id="KW-0472">Membrane</keyword>
<dbReference type="InterPro" id="IPR037532">
    <property type="entry name" value="FtsI_transpept"/>
</dbReference>
<dbReference type="GO" id="GO:0009002">
    <property type="term" value="F:serine-type D-Ala-D-Ala carboxypeptidase activity"/>
    <property type="evidence" value="ECO:0007669"/>
    <property type="project" value="UniProtKB-UniRule"/>
</dbReference>
<organism evidence="19 20">
    <name type="scientific">Candidatus Aphodousia faecigallinarum</name>
    <dbReference type="NCBI Taxonomy" id="2840677"/>
    <lineage>
        <taxon>Bacteria</taxon>
        <taxon>Pseudomonadati</taxon>
        <taxon>Pseudomonadota</taxon>
        <taxon>Betaproteobacteria</taxon>
        <taxon>Burkholderiales</taxon>
        <taxon>Sutterellaceae</taxon>
        <taxon>Sutterellaceae incertae sedis</taxon>
        <taxon>Candidatus Aphodousia</taxon>
    </lineage>
</organism>
<comment type="pathway">
    <text evidence="16">Cell wall biogenesis; peptidoglycan biosynthesis.</text>
</comment>
<dbReference type="EC" id="3.4.16.4" evidence="16"/>
<dbReference type="SUPFAM" id="SSF56519">
    <property type="entry name" value="Penicillin binding protein dimerisation domain"/>
    <property type="match status" value="1"/>
</dbReference>
<dbReference type="PANTHER" id="PTHR30627">
    <property type="entry name" value="PEPTIDOGLYCAN D,D-TRANSPEPTIDASE"/>
    <property type="match status" value="1"/>
</dbReference>
<reference evidence="19" key="2">
    <citation type="journal article" date="2021" name="PeerJ">
        <title>Extensive microbial diversity within the chicken gut microbiome revealed by metagenomics and culture.</title>
        <authorList>
            <person name="Gilroy R."/>
            <person name="Ravi A."/>
            <person name="Getino M."/>
            <person name="Pursley I."/>
            <person name="Horton D.L."/>
            <person name="Alikhan N.F."/>
            <person name="Baker D."/>
            <person name="Gharbi K."/>
            <person name="Hall N."/>
            <person name="Watson M."/>
            <person name="Adriaenssens E.M."/>
            <person name="Foster-Nyarko E."/>
            <person name="Jarju S."/>
            <person name="Secka A."/>
            <person name="Antonio M."/>
            <person name="Oren A."/>
            <person name="Chaudhuri R.R."/>
            <person name="La Ragione R."/>
            <person name="Hildebrand F."/>
            <person name="Pallen M.J."/>
        </authorList>
    </citation>
    <scope>NUCLEOTIDE SEQUENCE</scope>
    <source>
        <strain evidence="19">7463</strain>
    </source>
</reference>
<dbReference type="Pfam" id="PF03717">
    <property type="entry name" value="PBP_dimer"/>
    <property type="match status" value="1"/>
</dbReference>
<evidence type="ECO:0000256" key="14">
    <source>
        <dbReference type="ARBA" id="ARBA00023306"/>
    </source>
</evidence>
<protein>
    <recommendedName>
        <fullName evidence="16">Peptidoglycan D,D-transpeptidase FtsI</fullName>
        <ecNumber evidence="16">3.4.16.4</ecNumber>
    </recommendedName>
    <alternativeName>
        <fullName evidence="16">Penicillin-binding protein 3</fullName>
        <shortName evidence="16">PBP-3</shortName>
    </alternativeName>
</protein>
<evidence type="ECO:0000256" key="11">
    <source>
        <dbReference type="ARBA" id="ARBA00022989"/>
    </source>
</evidence>
<evidence type="ECO:0000313" key="20">
    <source>
        <dbReference type="Proteomes" id="UP000824083"/>
    </source>
</evidence>
<gene>
    <name evidence="16" type="primary">ftsI</name>
    <name evidence="19" type="ORF">IAC56_04655</name>
</gene>
<dbReference type="GO" id="GO:0071555">
    <property type="term" value="P:cell wall organization"/>
    <property type="evidence" value="ECO:0007669"/>
    <property type="project" value="UniProtKB-KW"/>
</dbReference>
<evidence type="ECO:0000256" key="1">
    <source>
        <dbReference type="ARBA" id="ARBA00004370"/>
    </source>
</evidence>
<dbReference type="SUPFAM" id="SSF56601">
    <property type="entry name" value="beta-lactamase/transpeptidase-like"/>
    <property type="match status" value="1"/>
</dbReference>
<dbReference type="Gene3D" id="3.40.710.10">
    <property type="entry name" value="DD-peptidase/beta-lactamase superfamily"/>
    <property type="match status" value="1"/>
</dbReference>
<keyword evidence="3 16" id="KW-0997">Cell inner membrane</keyword>
<sequence length="604" mass="66398">MMTNHSFYARVFAFIKRRFHEFWSEDTAPRMPKRSKERDKEWRALEISQKRSHMVLGALVGIFVVCFLRAGYLQCFNTDFLQKQGEVRYAKTLEIAAGRGQIFDRNGVVLAASLPARSIWATTNLVTATPQQISELSDLLGVSERTLQKRLARKDAFVNLARQVDMDVVRQVQALHLEGLTYTPDVKRHYPGGEVSAHIVGFNNREDRGQEGIELANDKTLTGQKGARRVIRDRLGHIIEEMWTQEPVPGQDLHLSIDSRIQYIAYSAVRNAVEKHQAKAGAVVVADSITGEILALVSWPGFDPNDRSTFVFDKIRNRVVTDTFEPGSIMKPFAIAKALDMGIVRPDSLIQTAPGRIMVADRRISDTHNYGLLTVSQVIAKSSNVGTVKIALQIPSQTLWETYSRLGFGQAPQVGFPGAVAGRLRPAKSWGPVEQATISYGYGLSASLMQIAQAYTVFARNGDVIPLTLTKQDHPAVGEQVYRPEVARQMRAMMMTTVHRGGTASRLKVTGYTVAGKTGTVYKVKNGEYVKDYVASFVGVAPATQPRLVVAVMIDEPKDSGHAGGVVAAPVFGEVVEAALRTLLVNPDDPMMVAGGGLLAKTAH</sequence>
<keyword evidence="14 16" id="KW-0131">Cell cycle</keyword>
<dbReference type="HAMAP" id="MF_02080">
    <property type="entry name" value="FtsI_transpept"/>
    <property type="match status" value="1"/>
</dbReference>
<dbReference type="GO" id="GO:0006508">
    <property type="term" value="P:proteolysis"/>
    <property type="evidence" value="ECO:0007669"/>
    <property type="project" value="UniProtKB-KW"/>
</dbReference>
<keyword evidence="2 16" id="KW-1003">Cell membrane</keyword>
<evidence type="ECO:0000256" key="4">
    <source>
        <dbReference type="ARBA" id="ARBA00022618"/>
    </source>
</evidence>
<comment type="function">
    <text evidence="16">Catalyzes cross-linking of the peptidoglycan cell wall at the division septum.</text>
</comment>
<dbReference type="PANTHER" id="PTHR30627:SF1">
    <property type="entry name" value="PEPTIDOGLYCAN D,D-TRANSPEPTIDASE FTSI"/>
    <property type="match status" value="1"/>
</dbReference>
<dbReference type="InterPro" id="IPR012338">
    <property type="entry name" value="Beta-lactam/transpept-like"/>
</dbReference>
<keyword evidence="10 16" id="KW-0573">Peptidoglycan synthesis</keyword>
<keyword evidence="8 16" id="KW-0378">Hydrolase</keyword>
<dbReference type="InterPro" id="IPR036138">
    <property type="entry name" value="PBP_dimer_sf"/>
</dbReference>
<evidence type="ECO:0000256" key="6">
    <source>
        <dbReference type="ARBA" id="ARBA00022670"/>
    </source>
</evidence>
<dbReference type="GO" id="GO:0008360">
    <property type="term" value="P:regulation of cell shape"/>
    <property type="evidence" value="ECO:0007669"/>
    <property type="project" value="UniProtKB-KW"/>
</dbReference>
<feature type="domain" description="Penicillin-binding protein dimerisation" evidence="18">
    <location>
        <begin position="95"/>
        <end position="241"/>
    </location>
</feature>
<comment type="caution">
    <text evidence="19">The sequence shown here is derived from an EMBL/GenBank/DDBJ whole genome shotgun (WGS) entry which is preliminary data.</text>
</comment>
<dbReference type="GO" id="GO:0008955">
    <property type="term" value="F:peptidoglycan glycosyltransferase activity"/>
    <property type="evidence" value="ECO:0007669"/>
    <property type="project" value="InterPro"/>
</dbReference>
<dbReference type="Gene3D" id="3.30.450.330">
    <property type="match status" value="1"/>
</dbReference>
<keyword evidence="11 16" id="KW-1133">Transmembrane helix</keyword>
<feature type="transmembrane region" description="Helical" evidence="16">
    <location>
        <begin position="53"/>
        <end position="72"/>
    </location>
</feature>
<evidence type="ECO:0000256" key="7">
    <source>
        <dbReference type="ARBA" id="ARBA00022692"/>
    </source>
</evidence>
<comment type="subcellular location">
    <subcellularLocation>
        <location evidence="16">Cell inner membrane</location>
        <topology evidence="16">Single-pass membrane protein</topology>
    </subcellularLocation>
    <subcellularLocation>
        <location evidence="1">Membrane</location>
    </subcellularLocation>
</comment>
<dbReference type="InterPro" id="IPR050515">
    <property type="entry name" value="Beta-lactam/transpept"/>
</dbReference>
<dbReference type="GO" id="GO:0000917">
    <property type="term" value="P:division septum assembly"/>
    <property type="evidence" value="ECO:0007669"/>
    <property type="project" value="UniProtKB-KW"/>
</dbReference>
<evidence type="ECO:0000256" key="3">
    <source>
        <dbReference type="ARBA" id="ARBA00022519"/>
    </source>
</evidence>
<feature type="domain" description="Penicillin-binding protein transpeptidase" evidence="17">
    <location>
        <begin position="281"/>
        <end position="576"/>
    </location>
</feature>
<comment type="similarity">
    <text evidence="16">Belongs to the transpeptidase family. FtsI subfamily.</text>
</comment>
<evidence type="ECO:0000256" key="2">
    <source>
        <dbReference type="ARBA" id="ARBA00022475"/>
    </source>
</evidence>
<dbReference type="InterPro" id="IPR001460">
    <property type="entry name" value="PCN-bd_Tpept"/>
</dbReference>
<evidence type="ECO:0000256" key="8">
    <source>
        <dbReference type="ARBA" id="ARBA00022801"/>
    </source>
</evidence>
<evidence type="ECO:0000256" key="15">
    <source>
        <dbReference type="ARBA" id="ARBA00023316"/>
    </source>
</evidence>
<dbReference type="EMBL" id="DVMY01000076">
    <property type="protein sequence ID" value="HIU37543.1"/>
    <property type="molecule type" value="Genomic_DNA"/>
</dbReference>
<feature type="active site" description="Acyl-ester intermediate" evidence="16">
    <location>
        <position position="328"/>
    </location>
</feature>
<dbReference type="InterPro" id="IPR005311">
    <property type="entry name" value="PBP_dimer"/>
</dbReference>
<dbReference type="Gene3D" id="3.90.1310.10">
    <property type="entry name" value="Penicillin-binding protein 2a (Domain 2)"/>
    <property type="match status" value="1"/>
</dbReference>
<reference evidence="19" key="1">
    <citation type="submission" date="2020-10" db="EMBL/GenBank/DDBJ databases">
        <authorList>
            <person name="Gilroy R."/>
        </authorList>
    </citation>
    <scope>NUCLEOTIDE SEQUENCE</scope>
    <source>
        <strain evidence="19">7463</strain>
    </source>
</reference>
<keyword evidence="13 16" id="KW-0717">Septation</keyword>
<keyword evidence="5 16" id="KW-0121">Carboxypeptidase</keyword>
<evidence type="ECO:0000259" key="18">
    <source>
        <dbReference type="Pfam" id="PF03717"/>
    </source>
</evidence>
<comment type="catalytic activity">
    <reaction evidence="16">
        <text>Preferential cleavage: (Ac)2-L-Lys-D-Ala-|-D-Ala. Also transpeptidation of peptidyl-alanyl moieties that are N-acyl substituents of D-alanine.</text>
        <dbReference type="EC" id="3.4.16.4"/>
    </reaction>
</comment>
<keyword evidence="7 16" id="KW-0812">Transmembrane</keyword>
<evidence type="ECO:0000259" key="17">
    <source>
        <dbReference type="Pfam" id="PF00905"/>
    </source>
</evidence>
<dbReference type="Pfam" id="PF00905">
    <property type="entry name" value="Transpeptidase"/>
    <property type="match status" value="1"/>
</dbReference>